<dbReference type="InterPro" id="IPR016135">
    <property type="entry name" value="UBQ-conjugating_enzyme/RWD"/>
</dbReference>
<evidence type="ECO:0000313" key="26">
    <source>
        <dbReference type="Proteomes" id="UP001149079"/>
    </source>
</evidence>
<name>A0A9W9L386_9EURO</name>
<evidence type="ECO:0000256" key="7">
    <source>
        <dbReference type="ARBA" id="ARBA00022692"/>
    </source>
</evidence>
<dbReference type="PROSITE" id="PS50127">
    <property type="entry name" value="UBC_2"/>
    <property type="match status" value="1"/>
</dbReference>
<dbReference type="GeneID" id="81404210"/>
<keyword evidence="11 23" id="KW-1133">Transmembrane helix</keyword>
<keyword evidence="9" id="KW-0833">Ubl conjugation pathway</keyword>
<feature type="transmembrane region" description="Helical" evidence="23">
    <location>
        <begin position="583"/>
        <end position="608"/>
    </location>
</feature>
<dbReference type="Pfam" id="PF08407">
    <property type="entry name" value="Chitin_synth_1N"/>
    <property type="match status" value="1"/>
</dbReference>
<evidence type="ECO:0000256" key="21">
    <source>
        <dbReference type="PROSITE-ProRule" id="PRU10133"/>
    </source>
</evidence>
<dbReference type="Gene3D" id="3.10.110.10">
    <property type="entry name" value="Ubiquitin Conjugating Enzyme"/>
    <property type="match status" value="1"/>
</dbReference>
<dbReference type="InterPro" id="IPR013616">
    <property type="entry name" value="Chitin_synth_N"/>
</dbReference>
<feature type="transmembrane region" description="Helical" evidence="23">
    <location>
        <begin position="661"/>
        <end position="687"/>
    </location>
</feature>
<sequence>MAYHAGSGSHSPNYDDPHPLQDVPASQYREDEDAARGLLSQQQGPFATPFDDPHSRGVSPQRPASGYSLTETYATDTAPSYHDPYSTGTVYSGPDENPAAAFGVPGRVASPYARSETSSTEAWRQRQAPGGATGSTTGGGLRRYATRKVKLVQGSVLSVDYPVPSAIQNAIQAKYRNDVEGGSEEFTHMRYTAATCDPNEFTLHNGYNLRPAMYNRHTELLIAITYYNEDKTLTARTLHGVMQNIRDIVNLKKSEFWNKGGPAWQKIVVALVFDGIDPCDKDTLDVLATVGVYQDGVMKRDVDGKETVAHIFEYTTQLSVTPSQQLIRPTDDGPSTLPPVQMMFCLKQKNSKKINSHRWLFNAFGRILNPEVCILLDAGTKPGPKSLLYLWEAFYNDKDLGGACGEIHAMLGKGWRNLINPLVAAQNFEYKISNILDKPLESSFGYVSVLPGAFSAYRFRAIMGRPLEQYFHGDHTLSKQLGKKGIEGMNIFKKNMFLAEDRILCFELVAKAGSKWHLSYVKASKGETDVPEGAAEFISQRRRWLNGSFAAGIYSLMHFGRMYKSGHNIVRMFFLHIQMLYNIFNTILTWFSLASYWLTTTVIIDLVGTPSPSNNNTAFPFGETATPIINTIVKYGYLAFLLLQFILALGNRPKGSKFSYLASFVVFGLIQVYIVVDSIYLVVRAFTGGAPMDFVTDKGLKAFLDSFFGSTGAGIIIIALAATFGLYFVASFMYADPWHMFTSFPAYMVVQSSYINILNVYAFSNWHDVSWGTKGSDKADALPSATTTKEAGGKDAVIEEPDKPQADIDSQFEATVKRALTPFVAPVEHDEKTLEDSYKSFRTRLVTFWIFSNGLLAVCITSESVDKFGFTSYSPFLPGAFVVQRCRRIIPFHWMLLVPGSHWYQVLFRTPKQKQQEAENAEGAAGKKKKKVTAAQLRVQRDLQELTLGSTMKMAFPNPDDILNFTLTIEPDEGMYKGGVFNFNFAVNQNFPHDPPKVKCTQKIYHPNIDLEGNVCLNILREDWKPVLNLNAVIVGMQFLFLEPNASDPLNKDAADDLRTNRDAFKRNVRSSMAGGSVRGVSFERVLR</sequence>
<accession>A0A9W9L386</accession>
<dbReference type="FunFam" id="3.10.110.10:FF:000005">
    <property type="entry name" value="NEDD8-conjugating enzyme Ubc12"/>
    <property type="match status" value="1"/>
</dbReference>
<evidence type="ECO:0000256" key="20">
    <source>
        <dbReference type="ARBA" id="ARBA00044315"/>
    </source>
</evidence>
<dbReference type="EMBL" id="JAPQKL010000004">
    <property type="protein sequence ID" value="KAJ5135018.1"/>
    <property type="molecule type" value="Genomic_DNA"/>
</dbReference>
<dbReference type="GO" id="GO:0004100">
    <property type="term" value="F:chitin synthase activity"/>
    <property type="evidence" value="ECO:0007669"/>
    <property type="project" value="UniProtKB-EC"/>
</dbReference>
<feature type="transmembrane region" description="Helical" evidence="23">
    <location>
        <begin position="707"/>
        <end position="730"/>
    </location>
</feature>
<evidence type="ECO:0000256" key="19">
    <source>
        <dbReference type="ARBA" id="ARBA00044279"/>
    </source>
</evidence>
<dbReference type="InterPro" id="IPR023313">
    <property type="entry name" value="UBQ-conjugating_AS"/>
</dbReference>
<feature type="domain" description="UBC core" evidence="24">
    <location>
        <begin position="934"/>
        <end position="1078"/>
    </location>
</feature>
<dbReference type="Pfam" id="PF01644">
    <property type="entry name" value="Chitin_synth_1"/>
    <property type="match status" value="1"/>
</dbReference>
<evidence type="ECO:0000256" key="3">
    <source>
        <dbReference type="ARBA" id="ARBA00012543"/>
    </source>
</evidence>
<dbReference type="InterPro" id="IPR004835">
    <property type="entry name" value="Chitin_synth"/>
</dbReference>
<dbReference type="SUPFAM" id="SSF53448">
    <property type="entry name" value="Nucleotide-diphospho-sugar transferases"/>
    <property type="match status" value="1"/>
</dbReference>
<dbReference type="Pfam" id="PF00179">
    <property type="entry name" value="UQ_con"/>
    <property type="match status" value="1"/>
</dbReference>
<dbReference type="GO" id="GO:0005524">
    <property type="term" value="F:ATP binding"/>
    <property type="evidence" value="ECO:0007669"/>
    <property type="project" value="UniProtKB-KW"/>
</dbReference>
<keyword evidence="4" id="KW-1003">Cell membrane</keyword>
<comment type="similarity">
    <text evidence="14">Belongs to the chitin synthase family. Class III subfamily.</text>
</comment>
<evidence type="ECO:0000256" key="15">
    <source>
        <dbReference type="ARBA" id="ARBA00043698"/>
    </source>
</evidence>
<keyword evidence="8" id="KW-0547">Nucleotide-binding</keyword>
<dbReference type="PROSITE" id="PS00183">
    <property type="entry name" value="UBC_1"/>
    <property type="match status" value="1"/>
</dbReference>
<gene>
    <name evidence="25" type="ORF">N7515_004296</name>
</gene>
<dbReference type="SUPFAM" id="SSF54495">
    <property type="entry name" value="UBC-like"/>
    <property type="match status" value="1"/>
</dbReference>
<dbReference type="SMART" id="SM00212">
    <property type="entry name" value="UBCc"/>
    <property type="match status" value="1"/>
</dbReference>
<organism evidence="25 26">
    <name type="scientific">Penicillium bovifimosum</name>
    <dbReference type="NCBI Taxonomy" id="126998"/>
    <lineage>
        <taxon>Eukaryota</taxon>
        <taxon>Fungi</taxon>
        <taxon>Dikarya</taxon>
        <taxon>Ascomycota</taxon>
        <taxon>Pezizomycotina</taxon>
        <taxon>Eurotiomycetes</taxon>
        <taxon>Eurotiomycetidae</taxon>
        <taxon>Eurotiales</taxon>
        <taxon>Aspergillaceae</taxon>
        <taxon>Penicillium</taxon>
    </lineage>
</organism>
<feature type="compositionally biased region" description="Gly residues" evidence="22">
    <location>
        <begin position="131"/>
        <end position="140"/>
    </location>
</feature>
<evidence type="ECO:0000256" key="18">
    <source>
        <dbReference type="ARBA" id="ARBA00044092"/>
    </source>
</evidence>
<dbReference type="InterPro" id="IPR000608">
    <property type="entry name" value="UBC"/>
</dbReference>
<evidence type="ECO:0000256" key="11">
    <source>
        <dbReference type="ARBA" id="ARBA00022989"/>
    </source>
</evidence>
<evidence type="ECO:0000313" key="25">
    <source>
        <dbReference type="EMBL" id="KAJ5135018.1"/>
    </source>
</evidence>
<dbReference type="AlphaFoldDB" id="A0A9W9L386"/>
<dbReference type="GO" id="GO:0061654">
    <property type="term" value="F:NEDD8 conjugating enzyme activity"/>
    <property type="evidence" value="ECO:0007669"/>
    <property type="project" value="UniProtKB-EC"/>
</dbReference>
<evidence type="ECO:0000256" key="9">
    <source>
        <dbReference type="ARBA" id="ARBA00022786"/>
    </source>
</evidence>
<dbReference type="Proteomes" id="UP001149079">
    <property type="component" value="Unassembled WGS sequence"/>
</dbReference>
<evidence type="ECO:0000256" key="10">
    <source>
        <dbReference type="ARBA" id="ARBA00022840"/>
    </source>
</evidence>
<evidence type="ECO:0000259" key="24">
    <source>
        <dbReference type="PROSITE" id="PS50127"/>
    </source>
</evidence>
<evidence type="ECO:0000256" key="4">
    <source>
        <dbReference type="ARBA" id="ARBA00022475"/>
    </source>
</evidence>
<dbReference type="EC" id="2.4.1.16" evidence="3"/>
<evidence type="ECO:0000256" key="16">
    <source>
        <dbReference type="ARBA" id="ARBA00044047"/>
    </source>
</evidence>
<dbReference type="PANTHER" id="PTHR22914:SF11">
    <property type="entry name" value="CHITIN SYNTHASE B"/>
    <property type="match status" value="1"/>
</dbReference>
<feature type="region of interest" description="Disordered" evidence="22">
    <location>
        <begin position="1"/>
        <end position="140"/>
    </location>
</feature>
<evidence type="ECO:0000256" key="2">
    <source>
        <dbReference type="ARBA" id="ARBA00005032"/>
    </source>
</evidence>
<dbReference type="OrthoDB" id="26569at2759"/>
<dbReference type="GO" id="GO:0071555">
    <property type="term" value="P:cell wall organization"/>
    <property type="evidence" value="ECO:0007669"/>
    <property type="project" value="UniProtKB-KW"/>
</dbReference>
<evidence type="ECO:0000256" key="8">
    <source>
        <dbReference type="ARBA" id="ARBA00022741"/>
    </source>
</evidence>
<evidence type="ECO:0000256" key="23">
    <source>
        <dbReference type="SAM" id="Phobius"/>
    </source>
</evidence>
<feature type="compositionally biased region" description="Polar residues" evidence="22">
    <location>
        <begin position="67"/>
        <end position="78"/>
    </location>
</feature>
<dbReference type="GO" id="GO:0006031">
    <property type="term" value="P:chitin biosynthetic process"/>
    <property type="evidence" value="ECO:0007669"/>
    <property type="project" value="TreeGrafter"/>
</dbReference>
<dbReference type="GO" id="GO:0005886">
    <property type="term" value="C:plasma membrane"/>
    <property type="evidence" value="ECO:0007669"/>
    <property type="project" value="UniProtKB-SubCell"/>
</dbReference>
<feature type="transmembrane region" description="Helical" evidence="23">
    <location>
        <begin position="628"/>
        <end position="649"/>
    </location>
</feature>
<dbReference type="EC" id="2.3.2.34" evidence="16"/>
<evidence type="ECO:0000256" key="13">
    <source>
        <dbReference type="ARBA" id="ARBA00023316"/>
    </source>
</evidence>
<dbReference type="CDD" id="cd04190">
    <property type="entry name" value="Chitin_synth_C"/>
    <property type="match status" value="1"/>
</dbReference>
<reference evidence="25" key="1">
    <citation type="submission" date="2022-11" db="EMBL/GenBank/DDBJ databases">
        <authorList>
            <person name="Petersen C."/>
        </authorList>
    </citation>
    <scope>NUCLEOTIDE SEQUENCE</scope>
    <source>
        <strain evidence="25">IBT 22155</strain>
    </source>
</reference>
<comment type="pathway">
    <text evidence="2">Protein modification; protein neddylation.</text>
</comment>
<evidence type="ECO:0000256" key="14">
    <source>
        <dbReference type="ARBA" id="ARBA00038055"/>
    </source>
</evidence>
<reference evidence="25" key="2">
    <citation type="journal article" date="2023" name="IMA Fungus">
        <title>Comparative genomic study of the Penicillium genus elucidates a diverse pangenome and 15 lateral gene transfer events.</title>
        <authorList>
            <person name="Petersen C."/>
            <person name="Sorensen T."/>
            <person name="Nielsen M.R."/>
            <person name="Sondergaard T.E."/>
            <person name="Sorensen J.L."/>
            <person name="Fitzpatrick D.A."/>
            <person name="Frisvad J.C."/>
            <person name="Nielsen K.L."/>
        </authorList>
    </citation>
    <scope>NUCLEOTIDE SEQUENCE</scope>
    <source>
        <strain evidence="25">IBT 22155</strain>
    </source>
</reference>
<dbReference type="RefSeq" id="XP_056521990.1">
    <property type="nucleotide sequence ID" value="XM_056665040.1"/>
</dbReference>
<comment type="catalytic activity">
    <reaction evidence="15">
        <text>[E1 NEDD8-activating enzyme]-S-[NEDD8 protein]-yl-L-cysteine + [E2 NEDD8-conjugating enzyme]-L-cysteine = [E1 NEDD8-activating enzyme]-L-cysteine + [E2 NEDD8-conjugating enzyme]-S-[NEDD8-protein]-yl-L-cysteine.</text>
        <dbReference type="EC" id="2.3.2.34"/>
    </reaction>
</comment>
<evidence type="ECO:0000256" key="6">
    <source>
        <dbReference type="ARBA" id="ARBA00022679"/>
    </source>
</evidence>
<keyword evidence="26" id="KW-1185">Reference proteome</keyword>
<evidence type="ECO:0000256" key="1">
    <source>
        <dbReference type="ARBA" id="ARBA00004651"/>
    </source>
</evidence>
<feature type="transmembrane region" description="Helical" evidence="23">
    <location>
        <begin position="544"/>
        <end position="563"/>
    </location>
</feature>
<protein>
    <recommendedName>
        <fullName evidence="18">NEDD8-conjugating enzyme UBC12</fullName>
        <ecNumber evidence="16">2.3.2.34</ecNumber>
        <ecNumber evidence="3">2.4.1.16</ecNumber>
    </recommendedName>
    <alternativeName>
        <fullName evidence="17">NEDD8-conjugating enzyme Ubc12</fullName>
    </alternativeName>
    <alternativeName>
        <fullName evidence="19">RUB1-conjugating enzyme</fullName>
    </alternativeName>
    <alternativeName>
        <fullName evidence="20">Ubiquitin carrier protein 12</fullName>
    </alternativeName>
</protein>
<dbReference type="InterPro" id="IPR029044">
    <property type="entry name" value="Nucleotide-diphossugar_trans"/>
</dbReference>
<keyword evidence="5" id="KW-0328">Glycosyltransferase</keyword>
<keyword evidence="12 23" id="KW-0472">Membrane</keyword>
<evidence type="ECO:0000256" key="22">
    <source>
        <dbReference type="SAM" id="MobiDB-lite"/>
    </source>
</evidence>
<comment type="subcellular location">
    <subcellularLocation>
        <location evidence="1">Cell membrane</location>
        <topology evidence="1">Multi-pass membrane protein</topology>
    </subcellularLocation>
</comment>
<dbReference type="PANTHER" id="PTHR22914">
    <property type="entry name" value="CHITIN SYNTHASE"/>
    <property type="match status" value="1"/>
</dbReference>
<feature type="active site" description="Glycyl thioester intermediate" evidence="21">
    <location>
        <position position="1016"/>
    </location>
</feature>
<dbReference type="GO" id="GO:0030428">
    <property type="term" value="C:cell septum"/>
    <property type="evidence" value="ECO:0007669"/>
    <property type="project" value="TreeGrafter"/>
</dbReference>
<comment type="caution">
    <text evidence="25">The sequence shown here is derived from an EMBL/GenBank/DDBJ whole genome shotgun (WGS) entry which is preliminary data.</text>
</comment>
<keyword evidence="7 23" id="KW-0812">Transmembrane</keyword>
<keyword evidence="13" id="KW-0961">Cell wall biogenesis/degradation</keyword>
<evidence type="ECO:0000256" key="5">
    <source>
        <dbReference type="ARBA" id="ARBA00022676"/>
    </source>
</evidence>
<evidence type="ECO:0000256" key="12">
    <source>
        <dbReference type="ARBA" id="ARBA00023136"/>
    </source>
</evidence>
<dbReference type="CDD" id="cd23794">
    <property type="entry name" value="UBCc_UBE2F_UBE2M"/>
    <property type="match status" value="1"/>
</dbReference>
<keyword evidence="6" id="KW-0808">Transferase</keyword>
<evidence type="ECO:0000256" key="17">
    <source>
        <dbReference type="ARBA" id="ARBA00044084"/>
    </source>
</evidence>
<keyword evidence="10" id="KW-0067">ATP-binding</keyword>
<proteinExistence type="inferred from homology"/>